<evidence type="ECO:0000259" key="4">
    <source>
        <dbReference type="Pfam" id="PF00676"/>
    </source>
</evidence>
<sequence>MRRMEMGADALYKAKMIRGFCHLAIGQGAVSVGLEHGINKNDKVITSYRCHPLAVLREGTIRDVIGELIGRQIGTFRGKGRLMHIFTPFFG</sequence>
<keyword evidence="2" id="KW-0560">Oxidoreductase</keyword>
<dbReference type="Proteomes" id="UP001150238">
    <property type="component" value="Unassembled WGS sequence"/>
</dbReference>
<dbReference type="SUPFAM" id="SSF52518">
    <property type="entry name" value="Thiamin diphosphate-binding fold (THDP-binding)"/>
    <property type="match status" value="1"/>
</dbReference>
<protein>
    <submittedName>
        <fullName evidence="5">Dehydrogenase, E1 component</fullName>
    </submittedName>
</protein>
<feature type="domain" description="Dehydrogenase E1 component" evidence="4">
    <location>
        <begin position="1"/>
        <end position="85"/>
    </location>
</feature>
<comment type="cofactor">
    <cofactor evidence="1">
        <name>thiamine diphosphate</name>
        <dbReference type="ChEBI" id="CHEBI:58937"/>
    </cofactor>
</comment>
<evidence type="ECO:0000256" key="1">
    <source>
        <dbReference type="ARBA" id="ARBA00001964"/>
    </source>
</evidence>
<dbReference type="Gene3D" id="3.40.50.970">
    <property type="match status" value="1"/>
</dbReference>
<reference evidence="5" key="1">
    <citation type="submission" date="2022-08" db="EMBL/GenBank/DDBJ databases">
        <authorList>
            <consortium name="DOE Joint Genome Institute"/>
            <person name="Min B."/>
            <person name="Riley R."/>
            <person name="Sierra-Patev S."/>
            <person name="Naranjo-Ortiz M."/>
            <person name="Looney B."/>
            <person name="Konkel Z."/>
            <person name="Slot J.C."/>
            <person name="Sakamoto Y."/>
            <person name="Steenwyk J.L."/>
            <person name="Rokas A."/>
            <person name="Carro J."/>
            <person name="Camarero S."/>
            <person name="Ferreira P."/>
            <person name="Molpeceres G."/>
            <person name="Ruiz-Duenas F.J."/>
            <person name="Serrano A."/>
            <person name="Henrissat B."/>
            <person name="Drula E."/>
            <person name="Hughes K.W."/>
            <person name="Mata J.L."/>
            <person name="Ishikawa N.K."/>
            <person name="Vargas-Isla R."/>
            <person name="Ushijima S."/>
            <person name="Smith C.A."/>
            <person name="Ahrendt S."/>
            <person name="Andreopoulos W."/>
            <person name="He G."/>
            <person name="Labutti K."/>
            <person name="Lipzen A."/>
            <person name="Ng V."/>
            <person name="Sandor L."/>
            <person name="Barry K."/>
            <person name="Martinez A.T."/>
            <person name="Xiao Y."/>
            <person name="Gibbons J.G."/>
            <person name="Terashima K."/>
            <person name="Hibbett D.S."/>
            <person name="Grigoriev I.V."/>
        </authorList>
    </citation>
    <scope>NUCLEOTIDE SEQUENCE</scope>
    <source>
        <strain evidence="5">Sp2 HRB7682 ss15</strain>
    </source>
</reference>
<dbReference type="PANTHER" id="PTHR11516:SF60">
    <property type="entry name" value="PYRUVATE DEHYDROGENASE E1 COMPONENT SUBUNIT ALPHA"/>
    <property type="match status" value="1"/>
</dbReference>
<dbReference type="InterPro" id="IPR050642">
    <property type="entry name" value="PDH_E1_Alpha_Subunit"/>
</dbReference>
<evidence type="ECO:0000313" key="5">
    <source>
        <dbReference type="EMBL" id="KAJ4464800.1"/>
    </source>
</evidence>
<dbReference type="PANTHER" id="PTHR11516">
    <property type="entry name" value="PYRUVATE DEHYDROGENASE E1 COMPONENT, ALPHA SUBUNIT BACTERIAL AND ORGANELLAR"/>
    <property type="match status" value="1"/>
</dbReference>
<proteinExistence type="predicted"/>
<dbReference type="GO" id="GO:0004739">
    <property type="term" value="F:pyruvate dehydrogenase (acetyl-transferring) activity"/>
    <property type="evidence" value="ECO:0007669"/>
    <property type="project" value="TreeGrafter"/>
</dbReference>
<dbReference type="EMBL" id="JANVFS010000056">
    <property type="protein sequence ID" value="KAJ4464800.1"/>
    <property type="molecule type" value="Genomic_DNA"/>
</dbReference>
<dbReference type="GO" id="GO:0006086">
    <property type="term" value="P:pyruvate decarboxylation to acetyl-CoA"/>
    <property type="evidence" value="ECO:0007669"/>
    <property type="project" value="TreeGrafter"/>
</dbReference>
<dbReference type="Pfam" id="PF00676">
    <property type="entry name" value="E1_dh"/>
    <property type="match status" value="1"/>
</dbReference>
<reference evidence="5" key="2">
    <citation type="journal article" date="2023" name="Proc. Natl. Acad. Sci. U.S.A.">
        <title>A global phylogenomic analysis of the shiitake genus Lentinula.</title>
        <authorList>
            <person name="Sierra-Patev S."/>
            <person name="Min B."/>
            <person name="Naranjo-Ortiz M."/>
            <person name="Looney B."/>
            <person name="Konkel Z."/>
            <person name="Slot J.C."/>
            <person name="Sakamoto Y."/>
            <person name="Steenwyk J.L."/>
            <person name="Rokas A."/>
            <person name="Carro J."/>
            <person name="Camarero S."/>
            <person name="Ferreira P."/>
            <person name="Molpeceres G."/>
            <person name="Ruiz-Duenas F.J."/>
            <person name="Serrano A."/>
            <person name="Henrissat B."/>
            <person name="Drula E."/>
            <person name="Hughes K.W."/>
            <person name="Mata J.L."/>
            <person name="Ishikawa N.K."/>
            <person name="Vargas-Isla R."/>
            <person name="Ushijima S."/>
            <person name="Smith C.A."/>
            <person name="Donoghue J."/>
            <person name="Ahrendt S."/>
            <person name="Andreopoulos W."/>
            <person name="He G."/>
            <person name="LaButti K."/>
            <person name="Lipzen A."/>
            <person name="Ng V."/>
            <person name="Riley R."/>
            <person name="Sandor L."/>
            <person name="Barry K."/>
            <person name="Martinez A.T."/>
            <person name="Xiao Y."/>
            <person name="Gibbons J.G."/>
            <person name="Terashima K."/>
            <person name="Grigoriev I.V."/>
            <person name="Hibbett D."/>
        </authorList>
    </citation>
    <scope>NUCLEOTIDE SEQUENCE</scope>
    <source>
        <strain evidence="5">Sp2 HRB7682 ss15</strain>
    </source>
</reference>
<dbReference type="InterPro" id="IPR029061">
    <property type="entry name" value="THDP-binding"/>
</dbReference>
<comment type="caution">
    <text evidence="5">The sequence shown here is derived from an EMBL/GenBank/DDBJ whole genome shotgun (WGS) entry which is preliminary data.</text>
</comment>
<accession>A0A9W9DDL4</accession>
<keyword evidence="3" id="KW-0786">Thiamine pyrophosphate</keyword>
<dbReference type="AlphaFoldDB" id="A0A9W9DDL4"/>
<gene>
    <name evidence="5" type="ORF">C8J55DRAFT_566702</name>
</gene>
<organism evidence="5 6">
    <name type="scientific">Lentinula lateritia</name>
    <dbReference type="NCBI Taxonomy" id="40482"/>
    <lineage>
        <taxon>Eukaryota</taxon>
        <taxon>Fungi</taxon>
        <taxon>Dikarya</taxon>
        <taxon>Basidiomycota</taxon>
        <taxon>Agaricomycotina</taxon>
        <taxon>Agaricomycetes</taxon>
        <taxon>Agaricomycetidae</taxon>
        <taxon>Agaricales</taxon>
        <taxon>Marasmiineae</taxon>
        <taxon>Omphalotaceae</taxon>
        <taxon>Lentinula</taxon>
    </lineage>
</organism>
<dbReference type="InterPro" id="IPR001017">
    <property type="entry name" value="DH_E1"/>
</dbReference>
<evidence type="ECO:0000256" key="3">
    <source>
        <dbReference type="ARBA" id="ARBA00023052"/>
    </source>
</evidence>
<evidence type="ECO:0000313" key="6">
    <source>
        <dbReference type="Proteomes" id="UP001150238"/>
    </source>
</evidence>
<name>A0A9W9DDL4_9AGAR</name>
<evidence type="ECO:0000256" key="2">
    <source>
        <dbReference type="ARBA" id="ARBA00023002"/>
    </source>
</evidence>